<evidence type="ECO:0000313" key="2">
    <source>
        <dbReference type="EMBL" id="KAJ3033450.1"/>
    </source>
</evidence>
<feature type="region of interest" description="Disordered" evidence="1">
    <location>
        <begin position="165"/>
        <end position="187"/>
    </location>
</feature>
<evidence type="ECO:0000256" key="1">
    <source>
        <dbReference type="SAM" id="MobiDB-lite"/>
    </source>
</evidence>
<protein>
    <submittedName>
        <fullName evidence="2">Uncharacterized protein</fullName>
    </submittedName>
</protein>
<organism evidence="2 3">
    <name type="scientific">Rhizophlyctis rosea</name>
    <dbReference type="NCBI Taxonomy" id="64517"/>
    <lineage>
        <taxon>Eukaryota</taxon>
        <taxon>Fungi</taxon>
        <taxon>Fungi incertae sedis</taxon>
        <taxon>Chytridiomycota</taxon>
        <taxon>Chytridiomycota incertae sedis</taxon>
        <taxon>Chytridiomycetes</taxon>
        <taxon>Rhizophlyctidales</taxon>
        <taxon>Rhizophlyctidaceae</taxon>
        <taxon>Rhizophlyctis</taxon>
    </lineage>
</organism>
<feature type="compositionally biased region" description="Basic and acidic residues" evidence="1">
    <location>
        <begin position="174"/>
        <end position="187"/>
    </location>
</feature>
<feature type="compositionally biased region" description="Low complexity" evidence="1">
    <location>
        <begin position="31"/>
        <end position="53"/>
    </location>
</feature>
<proteinExistence type="predicted"/>
<dbReference type="Proteomes" id="UP001212841">
    <property type="component" value="Unassembled WGS sequence"/>
</dbReference>
<keyword evidence="3" id="KW-1185">Reference proteome</keyword>
<feature type="region of interest" description="Disordered" evidence="1">
    <location>
        <begin position="24"/>
        <end position="64"/>
    </location>
</feature>
<sequence>MEEIVHDRLLGKYVDYIIGLPAGTSSGGASGAKPASANSKAIARPAKAAMIAPSPSPAPSTPKEREAIQPQLHVMSFALTIPSAAPMASTHSSNAASVSQPVITPDTRLPDLEVSHFLRFTVVYNAVGEGRKDKDGNEEVWVGDDLFEVERMGDTKMTMNAAIISESSTLSESHTPEREDPEAEIKA</sequence>
<reference evidence="2" key="1">
    <citation type="submission" date="2020-05" db="EMBL/GenBank/DDBJ databases">
        <title>Phylogenomic resolution of chytrid fungi.</title>
        <authorList>
            <person name="Stajich J.E."/>
            <person name="Amses K."/>
            <person name="Simmons R."/>
            <person name="Seto K."/>
            <person name="Myers J."/>
            <person name="Bonds A."/>
            <person name="Quandt C.A."/>
            <person name="Barry K."/>
            <person name="Liu P."/>
            <person name="Grigoriev I."/>
            <person name="Longcore J.E."/>
            <person name="James T.Y."/>
        </authorList>
    </citation>
    <scope>NUCLEOTIDE SEQUENCE</scope>
    <source>
        <strain evidence="2">JEL0318</strain>
    </source>
</reference>
<dbReference type="EMBL" id="JADGJD010002287">
    <property type="protein sequence ID" value="KAJ3033450.1"/>
    <property type="molecule type" value="Genomic_DNA"/>
</dbReference>
<comment type="caution">
    <text evidence="2">The sequence shown here is derived from an EMBL/GenBank/DDBJ whole genome shotgun (WGS) entry which is preliminary data.</text>
</comment>
<accession>A0AAD5S2F1</accession>
<name>A0AAD5S2F1_9FUNG</name>
<evidence type="ECO:0000313" key="3">
    <source>
        <dbReference type="Proteomes" id="UP001212841"/>
    </source>
</evidence>
<dbReference type="AlphaFoldDB" id="A0AAD5S2F1"/>
<gene>
    <name evidence="2" type="ORF">HK097_004837</name>
</gene>